<keyword evidence="3" id="KW-1185">Reference proteome</keyword>
<dbReference type="OrthoDB" id="434800at2"/>
<dbReference type="EMBL" id="CP003653">
    <property type="protein sequence ID" value="AFZ34462.1"/>
    <property type="molecule type" value="Genomic_DNA"/>
</dbReference>
<dbReference type="KEGG" id="scs:Sta7437_0876"/>
<dbReference type="RefSeq" id="WP_015192135.1">
    <property type="nucleotide sequence ID" value="NC_019748.1"/>
</dbReference>
<dbReference type="InterPro" id="IPR000792">
    <property type="entry name" value="Tscrpt_reg_LuxR_C"/>
</dbReference>
<dbReference type="PANTHER" id="PTHR47691:SF3">
    <property type="entry name" value="HTH-TYPE TRANSCRIPTIONAL REGULATOR RV0890C-RELATED"/>
    <property type="match status" value="1"/>
</dbReference>
<dbReference type="GO" id="GO:0043531">
    <property type="term" value="F:ADP binding"/>
    <property type="evidence" value="ECO:0007669"/>
    <property type="project" value="InterPro"/>
</dbReference>
<dbReference type="PANTHER" id="PTHR47691">
    <property type="entry name" value="REGULATOR-RELATED"/>
    <property type="match status" value="1"/>
</dbReference>
<dbReference type="GO" id="GO:0003677">
    <property type="term" value="F:DNA binding"/>
    <property type="evidence" value="ECO:0007669"/>
    <property type="project" value="InterPro"/>
</dbReference>
<sequence>MIPQNFIKAIASEHRISSAELEVLSLAMEGESVATMAANLHISEDAVRKRLSEVYQKFQIEGRGPVKLTKLQQRLIRKYQEQAELSTLLAQANHLNLQSSSQPTQTHNYLDWDSAPDVSVFYDRSQELAILNDWIVNQRCRLISLIGIGGIGKTALGVKIAQQIQEQFDYLIWRSLYQAPSLDQLLTDIIQILHPQGEKHQINSLNYKISWLITHFKTHRCLIILDGLENLLLPKELVGTYTQGYENYGQFFRRFGEENSKSCILITSREQVREISFLEGETSPVRSLKIAGLGENAKLLLKEKKLSGQGNWQSLIEIYGGNPLLLKLAATTIQEVFDGNVSDFLDATLFPRNVTNFVRGMLNRLSDLELKILIEIANQSQPILLKDLITSLVNISGGDIISAVVSLRQRSLVEKSANGFIVSPVVREVALS</sequence>
<dbReference type="InterPro" id="IPR016032">
    <property type="entry name" value="Sig_transdc_resp-reg_C-effctor"/>
</dbReference>
<dbReference type="PRINTS" id="PR00364">
    <property type="entry name" value="DISEASERSIST"/>
</dbReference>
<feature type="domain" description="HTH luxR-type" evidence="1">
    <location>
        <begin position="13"/>
        <end position="72"/>
    </location>
</feature>
<accession>K9XS15</accession>
<protein>
    <submittedName>
        <fullName evidence="2">Regulatory protein LuxR</fullName>
    </submittedName>
</protein>
<evidence type="ECO:0000313" key="2">
    <source>
        <dbReference type="EMBL" id="AFZ34462.1"/>
    </source>
</evidence>
<dbReference type="Pfam" id="PF00931">
    <property type="entry name" value="NB-ARC"/>
    <property type="match status" value="1"/>
</dbReference>
<gene>
    <name evidence="2" type="ordered locus">Sta7437_0876</name>
</gene>
<organism evidence="2 3">
    <name type="scientific">Stanieria cyanosphaera (strain ATCC 29371 / PCC 7437)</name>
    <dbReference type="NCBI Taxonomy" id="111780"/>
    <lineage>
        <taxon>Bacteria</taxon>
        <taxon>Bacillati</taxon>
        <taxon>Cyanobacteriota</taxon>
        <taxon>Cyanophyceae</taxon>
        <taxon>Pleurocapsales</taxon>
        <taxon>Dermocarpellaceae</taxon>
        <taxon>Stanieria</taxon>
    </lineage>
</organism>
<proteinExistence type="predicted"/>
<name>K9XS15_STAC7</name>
<dbReference type="InterPro" id="IPR027417">
    <property type="entry name" value="P-loop_NTPase"/>
</dbReference>
<dbReference type="InterPro" id="IPR036388">
    <property type="entry name" value="WH-like_DNA-bd_sf"/>
</dbReference>
<dbReference type="GO" id="GO:0006355">
    <property type="term" value="P:regulation of DNA-templated transcription"/>
    <property type="evidence" value="ECO:0007669"/>
    <property type="project" value="InterPro"/>
</dbReference>
<dbReference type="SMART" id="SM00421">
    <property type="entry name" value="HTH_LUXR"/>
    <property type="match status" value="1"/>
</dbReference>
<dbReference type="HOGENOM" id="CLU_025923_2_1_3"/>
<dbReference type="SUPFAM" id="SSF46894">
    <property type="entry name" value="C-terminal effector domain of the bipartite response regulators"/>
    <property type="match status" value="1"/>
</dbReference>
<evidence type="ECO:0000313" key="3">
    <source>
        <dbReference type="Proteomes" id="UP000010473"/>
    </source>
</evidence>
<dbReference type="Proteomes" id="UP000010473">
    <property type="component" value="Chromosome"/>
</dbReference>
<dbReference type="eggNOG" id="COG2197">
    <property type="taxonomic scope" value="Bacteria"/>
</dbReference>
<dbReference type="Gene3D" id="3.40.50.300">
    <property type="entry name" value="P-loop containing nucleotide triphosphate hydrolases"/>
    <property type="match status" value="1"/>
</dbReference>
<dbReference type="STRING" id="111780.Sta7437_0876"/>
<reference evidence="3" key="1">
    <citation type="journal article" date="2013" name="Proc. Natl. Acad. Sci. U.S.A.">
        <title>Improving the coverage of the cyanobacterial phylum using diversity-driven genome sequencing.</title>
        <authorList>
            <person name="Shih P.M."/>
            <person name="Wu D."/>
            <person name="Latifi A."/>
            <person name="Axen S.D."/>
            <person name="Fewer D.P."/>
            <person name="Talla E."/>
            <person name="Calteau A."/>
            <person name="Cai F."/>
            <person name="Tandeau de Marsac N."/>
            <person name="Rippka R."/>
            <person name="Herdman M."/>
            <person name="Sivonen K."/>
            <person name="Coursin T."/>
            <person name="Laurent T."/>
            <person name="Goodwin L."/>
            <person name="Nolan M."/>
            <person name="Davenport K.W."/>
            <person name="Han C.S."/>
            <person name="Rubin E.M."/>
            <person name="Eisen J.A."/>
            <person name="Woyke T."/>
            <person name="Gugger M."/>
            <person name="Kerfeld C.A."/>
        </authorList>
    </citation>
    <scope>NUCLEOTIDE SEQUENCE [LARGE SCALE GENOMIC DNA]</scope>
    <source>
        <strain evidence="3">ATCC 29371 / PCC 7437</strain>
    </source>
</reference>
<dbReference type="SUPFAM" id="SSF52540">
    <property type="entry name" value="P-loop containing nucleoside triphosphate hydrolases"/>
    <property type="match status" value="1"/>
</dbReference>
<dbReference type="InterPro" id="IPR002182">
    <property type="entry name" value="NB-ARC"/>
</dbReference>
<dbReference type="Gene3D" id="1.10.10.10">
    <property type="entry name" value="Winged helix-like DNA-binding domain superfamily/Winged helix DNA-binding domain"/>
    <property type="match status" value="1"/>
</dbReference>
<dbReference type="Pfam" id="PF00196">
    <property type="entry name" value="GerE"/>
    <property type="match status" value="1"/>
</dbReference>
<dbReference type="AlphaFoldDB" id="K9XS15"/>
<evidence type="ECO:0000259" key="1">
    <source>
        <dbReference type="SMART" id="SM00421"/>
    </source>
</evidence>